<protein>
    <recommendedName>
        <fullName evidence="1">Glutaredoxin domain-containing protein</fullName>
    </recommendedName>
</protein>
<feature type="domain" description="Glutaredoxin" evidence="1">
    <location>
        <begin position="29"/>
        <end position="88"/>
    </location>
</feature>
<name>X1V3W0_9ZZZZ</name>
<feature type="non-terminal residue" evidence="2">
    <location>
        <position position="1"/>
    </location>
</feature>
<dbReference type="InterPro" id="IPR002109">
    <property type="entry name" value="Glutaredoxin"/>
</dbReference>
<organism evidence="2">
    <name type="scientific">marine sediment metagenome</name>
    <dbReference type="NCBI Taxonomy" id="412755"/>
    <lineage>
        <taxon>unclassified sequences</taxon>
        <taxon>metagenomes</taxon>
        <taxon>ecological metagenomes</taxon>
    </lineage>
</organism>
<evidence type="ECO:0000313" key="2">
    <source>
        <dbReference type="EMBL" id="GAJ24394.1"/>
    </source>
</evidence>
<dbReference type="Gene3D" id="3.40.30.10">
    <property type="entry name" value="Glutaredoxin"/>
    <property type="match status" value="1"/>
</dbReference>
<evidence type="ECO:0000259" key="1">
    <source>
        <dbReference type="Pfam" id="PF00462"/>
    </source>
</evidence>
<accession>X1V3W0</accession>
<dbReference type="SUPFAM" id="SSF52833">
    <property type="entry name" value="Thioredoxin-like"/>
    <property type="match status" value="1"/>
</dbReference>
<sequence length="108" mass="12041">PDDVDVVTPIYVNDGDVLSDDLCKGLDKVVVVEKTGCPACAVAVPRLEELEKELGKEFVYINVAIEEERNELLLLGFVPRYVPTVVIDCVVYGGALEKERYKELIEAW</sequence>
<dbReference type="InterPro" id="IPR036249">
    <property type="entry name" value="Thioredoxin-like_sf"/>
</dbReference>
<gene>
    <name evidence="2" type="ORF">S12H4_57752</name>
</gene>
<dbReference type="Pfam" id="PF00462">
    <property type="entry name" value="Glutaredoxin"/>
    <property type="match status" value="1"/>
</dbReference>
<dbReference type="PROSITE" id="PS51354">
    <property type="entry name" value="GLUTAREDOXIN_2"/>
    <property type="match status" value="1"/>
</dbReference>
<proteinExistence type="predicted"/>
<dbReference type="EMBL" id="BARW01037399">
    <property type="protein sequence ID" value="GAJ24394.1"/>
    <property type="molecule type" value="Genomic_DNA"/>
</dbReference>
<reference evidence="2" key="1">
    <citation type="journal article" date="2014" name="Front. Microbiol.">
        <title>High frequency of phylogenetically diverse reductive dehalogenase-homologous genes in deep subseafloor sedimentary metagenomes.</title>
        <authorList>
            <person name="Kawai M."/>
            <person name="Futagami T."/>
            <person name="Toyoda A."/>
            <person name="Takaki Y."/>
            <person name="Nishi S."/>
            <person name="Hori S."/>
            <person name="Arai W."/>
            <person name="Tsubouchi T."/>
            <person name="Morono Y."/>
            <person name="Uchiyama I."/>
            <person name="Ito T."/>
            <person name="Fujiyama A."/>
            <person name="Inagaki F."/>
            <person name="Takami H."/>
        </authorList>
    </citation>
    <scope>NUCLEOTIDE SEQUENCE</scope>
    <source>
        <strain evidence="2">Expedition CK06-06</strain>
    </source>
</reference>
<comment type="caution">
    <text evidence="2">The sequence shown here is derived from an EMBL/GenBank/DDBJ whole genome shotgun (WGS) entry which is preliminary data.</text>
</comment>
<dbReference type="AlphaFoldDB" id="X1V3W0"/>